<dbReference type="KEGG" id="cis:CINS_1360"/>
<proteinExistence type="predicted"/>
<name>A0A0A8H2J8_9BACT</name>
<evidence type="ECO:0008006" key="4">
    <source>
        <dbReference type="Google" id="ProtNLM"/>
    </source>
</evidence>
<dbReference type="AlphaFoldDB" id="A0A0A8H2J8"/>
<gene>
    <name evidence="2" type="ORF">CINS_1360</name>
</gene>
<evidence type="ECO:0000313" key="2">
    <source>
        <dbReference type="EMBL" id="AJC88316.1"/>
    </source>
</evidence>
<accession>A0A0A8H2J8</accession>
<evidence type="ECO:0000256" key="1">
    <source>
        <dbReference type="SAM" id="SignalP"/>
    </source>
</evidence>
<dbReference type="EMBL" id="CP007770">
    <property type="protein sequence ID" value="AJC88316.1"/>
    <property type="molecule type" value="Genomic_DNA"/>
</dbReference>
<organism evidence="2 3">
    <name type="scientific">Campylobacter insulaenigrae NCTC 12927</name>
    <dbReference type="NCBI Taxonomy" id="1031564"/>
    <lineage>
        <taxon>Bacteria</taxon>
        <taxon>Pseudomonadati</taxon>
        <taxon>Campylobacterota</taxon>
        <taxon>Epsilonproteobacteria</taxon>
        <taxon>Campylobacterales</taxon>
        <taxon>Campylobacteraceae</taxon>
        <taxon>Campylobacter</taxon>
    </lineage>
</organism>
<reference evidence="2 3" key="1">
    <citation type="journal article" date="2014" name="Genome Biol. Evol.">
        <title>Comparative Genomics of the Campylobacter lari Group.</title>
        <authorList>
            <person name="Miller W.G."/>
            <person name="Yee E."/>
            <person name="Chapman M.H."/>
            <person name="Smith T.P."/>
            <person name="Bono J.L."/>
            <person name="Huynh S."/>
            <person name="Parker C.T."/>
            <person name="Vandamme P."/>
            <person name="Luong K."/>
            <person name="Korlach J."/>
        </authorList>
    </citation>
    <scope>NUCLEOTIDE SEQUENCE [LARGE SCALE GENOMIC DNA]</scope>
    <source>
        <strain evidence="2 3">NCTC 12927</strain>
    </source>
</reference>
<evidence type="ECO:0000313" key="3">
    <source>
        <dbReference type="Proteomes" id="UP000031163"/>
    </source>
</evidence>
<dbReference type="RefSeq" id="WP_039650978.1">
    <property type="nucleotide sequence ID" value="NZ_CP007770.1"/>
</dbReference>
<sequence>MVKIFFCLIIFSINLFALSALEVAKHIVNDNSKNAKLELLFAKNSYKDNYGNVDIYTISQILKTNALSNFIFNEPKKINFSFKAQADAVIFFKIINDTLNELGYVYFIPIEFTLRENYITYKLSLDSQYMLDPGVFYKALLANLVFIKDISKISEIHYEYELDFSKVKAKVNTQIPLNTFVQLQKPLREYIVDLQGAKTLELGAHNYDSWFCKIQFLDKNLNFIQGVENTYKQNDIILNIPLGAKYAIIGDMFSLDNIKRGLKIYLRK</sequence>
<dbReference type="HOGENOM" id="CLU_087952_0_0_7"/>
<dbReference type="STRING" id="1031564.CINS_1360"/>
<protein>
    <recommendedName>
        <fullName evidence="4">Periplasmic protein</fullName>
    </recommendedName>
</protein>
<dbReference type="GeneID" id="74432141"/>
<feature type="signal peptide" evidence="1">
    <location>
        <begin position="1"/>
        <end position="17"/>
    </location>
</feature>
<feature type="chain" id="PRO_5002054108" description="Periplasmic protein" evidence="1">
    <location>
        <begin position="18"/>
        <end position="268"/>
    </location>
</feature>
<dbReference type="Proteomes" id="UP000031163">
    <property type="component" value="Chromosome"/>
</dbReference>
<keyword evidence="1" id="KW-0732">Signal</keyword>